<evidence type="ECO:0000256" key="2">
    <source>
        <dbReference type="ARBA" id="ARBA00022737"/>
    </source>
</evidence>
<sequence length="4092" mass="443671">MNHCLFLLSRVLFLLFAGSPLPAADAPESLPGADCGAPAVLWDQRVTLDPALGLAAQMPEAWRPFLRETLDPDTGDVRWLMDLGPRKLMMFNQAEIAVVGTGPLPHLEIRSDCEIYIQEGSGIRLEGRRGGQLVLIAPGEIRVDGYLEAAAEDAASRIAVIGKQGPILTGAASRIRTLGRTAVAQTLRLQTCIGAIGLGGRIELAYQAGAQAGEVSVMTGAGRIDIDGATIYEQEGPAVTAASGIHIRSGDTAIPGRLQISAGGDLTVYGLGFPWKDNPPSFDTERSRGTLSVEQGGSVERGGALSLVSRDGSLYLHDFAVDVANPHNGATTVALHGGQDVVFADNGAAKGRTSVDARGLAGRGAALSVQAHQGKVVLLEGVALDARGSAEAENGVIRFQSCAGVYSAGNPRPAAEQTTLCDTTPPLAEDTAPTLAPASLPVGTTDAAYRVVLRADHATGLPAAFSLAQAPVGLVLDAWRGALFWEQPVAGIHALSVQVGVGCVQTRVAYRLEIRDPVPNRPPAFVSEPVLDAQVGFAYGYTALAEDPEGEPLVFDLISGPSGLTVAESGRVAWIPGPGQAGVHEVVLRVSDPEGASDAQSFGVSVAAAPNQNPRITSAPVLTVHAGAGYTYAVTAEDPDNDVLHFVLVAAPAGMTQDPDTGVIAWVAGGDCAIGPVNVQTRVADGRGGFDLQAFALNVVRDADPVAYTFVVDRAANGARLVNESDESNNQAVLTVQPCSGWTPRDHTHDGDAHEFPPTPAVAVPSGTSADIAKGIPVAGVDLRVAGFDRSGMVVDNATLARSGFLRVQVENNGLQAVTEAFEVRLYEDHNDNGSFDSGDELLGTQQVASLDAAEAAWLTFPLEGEALFDGNILYVDLDVAGQVAEAREDNNTLHSGAFFEYRPPAGLLLPELAWKWTNSEDNGRFANVEMAPLVLNLTDDNGDGRVNQNDVPDVVFVGGDCGRPYQAKLFALDGRDGSLLWASDPAEAVVRGCFNIAAGDLDGDGLVEIVALGGGAALHYFYIFEHDGRLKTRSDILPERAPDSGVSPSSFVLADLDGDGRPEILFDTYIYDHEGRFLVHGPGDPERQNTSIAVDLDLDGTQEVLYGPYAMRLDGSLVWDVSADFADPTANFSLFPAVANFDDDPYPEIMIHGPTRSRPNGKVAIFEHDGTLKIKGTYFNSLLRGGGPPTIADFDNDGEPEIGIASRFEYAVLESDLSLKWSLPIRDNSSGYTGSTVFDFEGDGRAEVVMRDELHLYVLDGETGSVLFRVQNPSGTLTEYPVVADVDGDGRAEIVTTQNNFNGNGDELGITEFGVFVYGDLLNNWVNARPMWNQHAYAVANVNDDGTIPARPDFFWQNPATNLYRGQLSPSLNPTAAPDLTVSRVREESCACPEQLRFRARIGNGGSAAAPAGVPVSIYEGTPGRGGRLLGVVYSSRILAPGQFETLRFSAAPDTCLPAPPTILSTPSLRHPQGSLYRYPVTLAGREGMTPTLELLNGRNPLHPNTPFLRVDAALGEVQILPTALVGSYPIALRVHDGFGGYDVQVWTVEIVDSGNVAPVFTSEPVIEASHNIEYGYTLTATDANGHAVTFSLIEGDPDMHLDPDSGVLRWVPTRSGFDRGVVVEAHDGRGFRARQFFTIRVRNLSPVFTSEVPDLVELMVGERWTYQPRAEDPNGDPIVFSVGNNDNVRFDEATQTLVFEAVRISSGGVTLFADDVGQSGRTTQSIPYRVLADPDNVAPVVTSTPITEAFVGEPYRYQVIAEDADNDTLFYTALAARPGMAISNTGLFTWHPEQAGRFTVTLEVDDRRGGVVLHQYRLEVFERVNQAPVFTDLPSNTLLPINQPYQFQLAAADPDGDPVSFNLADGPADARIDADGLLTWTPTAVGAFDFVVAVRDPHGAGEQAGFSLSVVADNGAPTLTNLPGDLAVIQGETLAFQLTAVDPDGDPLVFSLESGPTDLTLSELGWVNWVPTSLGSFTVVVVVADGRGGQAWGAFSIEVLPPPNRPPVFASSPPTDPVYLGNPFYYQAFAYDPDDDPVSLTLETAPAGADLSARGWVTWTPVDVGTFQFVVRAEDNRAGFARQIITMTVALPPNTGRPHIVSVPLQVTRVGAPYHYQVVAEDADGDPLTYSLTEAPAGMTVDADGGRLSWTPDADQIGEHTITVRVEDGREGWGAQTFSLRVTPEPNNAPRFTSEPTSTVPQDQPWAYTLIATDADGDPLQFQLLEGPEGMTLDEGRLEWSPTAMGVFAVLLQVTDAFGGEDLQRFDLTVTDPLGNRAPVFISRPNLAITVDQAWFYSFEVTDRDNDAVTFALVAAPDGMALLGQTLNWTPDTLGFAEVILAATDSQGARTEQAFTLTVQALGNRPPRFTSEPVLTAEVGRLYRYDAAVEDPDGYPIEFSLPQGPGEMALDRWRGIVSWTPQAGDLGEHEITLIVADAHGVEARQPYTLRVVDPGDITAPVIGLNFSQAELTLGETFSFRVVTPDRDDIHTLEARLADRIVPLDDLAGVWVADVAGRVALSVVARDAVGNERRAEAEIFVRDPADTTAPLVAIHAPDRDGTVTASTDVVATVLDARLSHWTLEITRVGEACWRTIAEGREELDRGVAGVFDTSLLANGMYHLRLSAVDAGDNIVGDQVTLVVAGNLKAGRFEMGMQDIAVPLQGIPVSLNRLYDSSDKCPGDFGYGWRLAEPDVQVNITMGLFWELDKQYFCVLSGGAVQYPPYPYCLGLELPYYCVADSFAHYVSVTMPDGSTETWDVSLDPIGSAERVCVEVTPPRAMQLVFTPRPGTTSRLEVLDQNTWYWAPFEGEDGTVDYQLVNDAFQVMDPKHFRLTTADNIEFLIHKDEGLRAIRDLEGNRVDYSYWGVMHSSGVGIRYERDAERRIIRATDPEGHSVRYDYDARGDLVAVTNREGHTTRYRYDDNHNLIEVVDAHGDVPAKLIYDGDDRLIAMEDAYGRQIRYDHDIEGRQERVTDRNGVQQVYSYNDRGNVVQHTNGLGITTLYDYDANDNETLFDEAVGTELARRTERTFDEAGRVLTETDPAGRVTTYEYDENGDVTYYEAPGGFVYDFDYDERGRLAYLVDPLGQETHIRWEGWEKQITGPGGAVRFERHSRLGRLRESVDAAGNVTEYLTDHRGHQLSETRYRTLPNGEREAVHTETRYDREGRWLSRVDALGHASRREYDANGRMVLARDAAGRETQVRYSPLGQEVARLFPDGTRILYTYDGEGHRISETNSFGAVQRFERDAAGRMVSARDAVGGVTAYEYDALNRQTAVVDAMGRRRETRYDVLDREVAVIDGVGGTTVTQYDPAGNPTRRILPSGREIGFRHDAKGRKTHVFHADGTEAQWIYDARDLLVRTIDQAGQVTRYGYDVLERLTSVTDPLGGVTSYRYNEIGQKVAQTDAEGRTTEWRYDALGRVLARILPNGAAEAFTYDAVGNRLSHRDFNGRTFHETYDLSDRLVARRFDDGTAFRFHYNAVGLLTGSEGPSGSRSYRYDPSGRLQRVDASRGTWLTYSYNAAGERTGVTTPFGTTGYAFDAAGRLSRVTAATGEVFTIGYTPDGLRERVEYPNGNVQSYGYDRMNRIEAMDLVSSDGTMLAGYTAGFDPRGNRTRLTDHTGAVHGYGYDALSRLVEETVSAPVEGLDLVLGYRYDAVGNRTRVEKNGVVYLSEYDVNDRLEQSEDETGTTRYSYDAAGNLTREDRPDGSVVYEYDRAGRLARALTAQGSADYHHDVSGNRIAITRAGVRTDYLVDTNRSYAAVLAEIQADRGPPIATYTFGSGILAQHREGVAAFHHHDPHHNVTALSDATGAITDRIRYEAWGTELSSPGDTPNPYRYSGERFDAHTGWYNLRARQMAPRRGRFTTMDLWPGRDGRPLTLNKYLYAEANPVMNIDPTGYFSLADISAANSIRDALQDIQINTGTQILDAGLGKNEDEMSREFLISTASLPALSAMSFLFRMGPKIEKVKGFRGSFSNSIGGQVTGASCVECAQKAAKKFGLSTSPSSDGKVGVVNALPGQPGGNHWVFIKPDGDVVDGAYIGNVLLHNDWEVPKGLEFIVEEGYDTFPREAYDLLLEILSDLASKRKGN</sequence>
<dbReference type="GO" id="GO:0005509">
    <property type="term" value="F:calcium ion binding"/>
    <property type="evidence" value="ECO:0007669"/>
    <property type="project" value="InterPro"/>
</dbReference>
<dbReference type="InterPro" id="IPR022385">
    <property type="entry name" value="Rhs_assc_core"/>
</dbReference>
<dbReference type="InterPro" id="IPR050708">
    <property type="entry name" value="T6SS_VgrG/RHS"/>
</dbReference>
<dbReference type="Pfam" id="PF25023">
    <property type="entry name" value="TEN_YD-shell"/>
    <property type="match status" value="2"/>
</dbReference>
<keyword evidence="1 3" id="KW-0732">Signal</keyword>
<dbReference type="Proteomes" id="UP000664417">
    <property type="component" value="Unassembled WGS sequence"/>
</dbReference>
<organism evidence="5 6">
    <name type="scientific">Acanthopleuribacter pedis</name>
    <dbReference type="NCBI Taxonomy" id="442870"/>
    <lineage>
        <taxon>Bacteria</taxon>
        <taxon>Pseudomonadati</taxon>
        <taxon>Acidobacteriota</taxon>
        <taxon>Holophagae</taxon>
        <taxon>Acanthopleuribacterales</taxon>
        <taxon>Acanthopleuribacteraceae</taxon>
        <taxon>Acanthopleuribacter</taxon>
    </lineage>
</organism>
<reference evidence="5" key="1">
    <citation type="submission" date="2021-03" db="EMBL/GenBank/DDBJ databases">
        <authorList>
            <person name="Wang G."/>
        </authorList>
    </citation>
    <scope>NUCLEOTIDE SEQUENCE</scope>
    <source>
        <strain evidence="5">KCTC 12899</strain>
    </source>
</reference>
<feature type="chain" id="PRO_5035250124" evidence="3">
    <location>
        <begin position="24"/>
        <end position="4092"/>
    </location>
</feature>
<dbReference type="Gene3D" id="2.60.40.10">
    <property type="entry name" value="Immunoglobulins"/>
    <property type="match status" value="12"/>
</dbReference>
<dbReference type="SMART" id="SM00736">
    <property type="entry name" value="CADG"/>
    <property type="match status" value="3"/>
</dbReference>
<dbReference type="PROSITE" id="PS00018">
    <property type="entry name" value="EF_HAND_1"/>
    <property type="match status" value="1"/>
</dbReference>
<feature type="domain" description="Cadherin" evidence="4">
    <location>
        <begin position="2113"/>
        <end position="2194"/>
    </location>
</feature>
<dbReference type="EMBL" id="JAFREP010000013">
    <property type="protein sequence ID" value="MBO1319617.1"/>
    <property type="molecule type" value="Genomic_DNA"/>
</dbReference>
<dbReference type="Pfam" id="PF13517">
    <property type="entry name" value="FG-GAP_3"/>
    <property type="match status" value="1"/>
</dbReference>
<name>A0A8J7Q8F2_9BACT</name>
<feature type="signal peptide" evidence="3">
    <location>
        <begin position="1"/>
        <end position="23"/>
    </location>
</feature>
<dbReference type="InterPro" id="IPR013783">
    <property type="entry name" value="Ig-like_fold"/>
</dbReference>
<dbReference type="InterPro" id="IPR056823">
    <property type="entry name" value="TEN-like_YD-shell"/>
</dbReference>
<dbReference type="Pfam" id="PF05593">
    <property type="entry name" value="RHS_repeat"/>
    <property type="match status" value="5"/>
</dbReference>
<dbReference type="SUPFAM" id="SSF63829">
    <property type="entry name" value="Calcium-dependent phosphotriesterase"/>
    <property type="match status" value="1"/>
</dbReference>
<dbReference type="InterPro" id="IPR031325">
    <property type="entry name" value="RHS_repeat"/>
</dbReference>
<dbReference type="InterPro" id="IPR006530">
    <property type="entry name" value="YD"/>
</dbReference>
<dbReference type="RefSeq" id="WP_207859523.1">
    <property type="nucleotide sequence ID" value="NZ_JAFREP010000013.1"/>
</dbReference>
<evidence type="ECO:0000313" key="5">
    <source>
        <dbReference type="EMBL" id="MBO1319617.1"/>
    </source>
</evidence>
<evidence type="ECO:0000256" key="1">
    <source>
        <dbReference type="ARBA" id="ARBA00022729"/>
    </source>
</evidence>
<dbReference type="GO" id="GO:0007156">
    <property type="term" value="P:homophilic cell adhesion via plasma membrane adhesion molecules"/>
    <property type="evidence" value="ECO:0007669"/>
    <property type="project" value="InterPro"/>
</dbReference>
<keyword evidence="6" id="KW-1185">Reference proteome</keyword>
<comment type="caution">
    <text evidence="5">The sequence shown here is derived from an EMBL/GenBank/DDBJ whole genome shotgun (WGS) entry which is preliminary data.</text>
</comment>
<dbReference type="Pfam" id="PF05345">
    <property type="entry name" value="He_PIG"/>
    <property type="match status" value="4"/>
</dbReference>
<dbReference type="InterPro" id="IPR028994">
    <property type="entry name" value="Integrin_alpha_N"/>
</dbReference>
<dbReference type="NCBIfam" id="TIGR01643">
    <property type="entry name" value="YD_repeat_2x"/>
    <property type="match status" value="15"/>
</dbReference>
<evidence type="ECO:0000313" key="6">
    <source>
        <dbReference type="Proteomes" id="UP000664417"/>
    </source>
</evidence>
<dbReference type="SUPFAM" id="SSF69318">
    <property type="entry name" value="Integrin alpha N-terminal domain"/>
    <property type="match status" value="1"/>
</dbReference>
<gene>
    <name evidence="5" type="ORF">J3U88_14165</name>
</gene>
<dbReference type="InterPro" id="IPR013517">
    <property type="entry name" value="FG-GAP"/>
</dbReference>
<dbReference type="GO" id="GO:0016020">
    <property type="term" value="C:membrane"/>
    <property type="evidence" value="ECO:0007669"/>
    <property type="project" value="InterPro"/>
</dbReference>
<dbReference type="InterPro" id="IPR006644">
    <property type="entry name" value="Cadg"/>
</dbReference>
<dbReference type="PANTHER" id="PTHR32305">
    <property type="match status" value="1"/>
</dbReference>
<dbReference type="SUPFAM" id="SSF49313">
    <property type="entry name" value="Cadherin-like"/>
    <property type="match status" value="10"/>
</dbReference>
<evidence type="ECO:0000256" key="3">
    <source>
        <dbReference type="SAM" id="SignalP"/>
    </source>
</evidence>
<evidence type="ECO:0000259" key="4">
    <source>
        <dbReference type="PROSITE" id="PS50268"/>
    </source>
</evidence>
<dbReference type="InterPro" id="IPR002126">
    <property type="entry name" value="Cadherin-like_dom"/>
</dbReference>
<dbReference type="InterPro" id="IPR018247">
    <property type="entry name" value="EF_Hand_1_Ca_BS"/>
</dbReference>
<proteinExistence type="predicted"/>
<keyword evidence="2" id="KW-0677">Repeat</keyword>
<dbReference type="Gene3D" id="2.180.10.10">
    <property type="entry name" value="RHS repeat-associated core"/>
    <property type="match status" value="3"/>
</dbReference>
<accession>A0A8J7Q8F2</accession>
<dbReference type="PANTHER" id="PTHR32305:SF15">
    <property type="entry name" value="PROTEIN RHSA-RELATED"/>
    <property type="match status" value="1"/>
</dbReference>
<dbReference type="PROSITE" id="PS50268">
    <property type="entry name" value="CADHERIN_2"/>
    <property type="match status" value="1"/>
</dbReference>
<dbReference type="NCBIfam" id="TIGR03696">
    <property type="entry name" value="Rhs_assc_core"/>
    <property type="match status" value="1"/>
</dbReference>
<dbReference type="InterPro" id="IPR015919">
    <property type="entry name" value="Cadherin-like_sf"/>
</dbReference>
<protein>
    <submittedName>
        <fullName evidence="5">Putative Ig domain-containing protein</fullName>
    </submittedName>
</protein>